<keyword evidence="1" id="KW-0812">Transmembrane</keyword>
<organism evidence="2 3">
    <name type="scientific">Rhodocista pekingensis</name>
    <dbReference type="NCBI Taxonomy" id="201185"/>
    <lineage>
        <taxon>Bacteria</taxon>
        <taxon>Pseudomonadati</taxon>
        <taxon>Pseudomonadota</taxon>
        <taxon>Alphaproteobacteria</taxon>
        <taxon>Rhodospirillales</taxon>
        <taxon>Azospirillaceae</taxon>
        <taxon>Rhodocista</taxon>
    </lineage>
</organism>
<proteinExistence type="predicted"/>
<keyword evidence="1" id="KW-0472">Membrane</keyword>
<evidence type="ECO:0000313" key="2">
    <source>
        <dbReference type="EMBL" id="MFC7335119.1"/>
    </source>
</evidence>
<keyword evidence="3" id="KW-1185">Reference proteome</keyword>
<dbReference type="EMBL" id="JBHTCM010000026">
    <property type="protein sequence ID" value="MFC7335119.1"/>
    <property type="molecule type" value="Genomic_DNA"/>
</dbReference>
<dbReference type="Proteomes" id="UP001596456">
    <property type="component" value="Unassembled WGS sequence"/>
</dbReference>
<feature type="transmembrane region" description="Helical" evidence="1">
    <location>
        <begin position="172"/>
        <end position="192"/>
    </location>
</feature>
<dbReference type="RefSeq" id="WP_377360657.1">
    <property type="nucleotide sequence ID" value="NZ_JBHTCM010000026.1"/>
</dbReference>
<reference evidence="3" key="1">
    <citation type="journal article" date="2019" name="Int. J. Syst. Evol. Microbiol.">
        <title>The Global Catalogue of Microorganisms (GCM) 10K type strain sequencing project: providing services to taxonomists for standard genome sequencing and annotation.</title>
        <authorList>
            <consortium name="The Broad Institute Genomics Platform"/>
            <consortium name="The Broad Institute Genome Sequencing Center for Infectious Disease"/>
            <person name="Wu L."/>
            <person name="Ma J."/>
        </authorList>
    </citation>
    <scope>NUCLEOTIDE SEQUENCE [LARGE SCALE GENOMIC DNA]</scope>
    <source>
        <strain evidence="3">CGMCC 1.16275</strain>
    </source>
</reference>
<sequence length="223" mass="24233">MPLKPLLLKETIKLRRLFWVPPLVVLAALVDIWLTLRAFNSARGPGQLWNALTYKQEITFDSLAYVLPFAGIWYACVQFLPECTGRRLRLMFHLPVSPWLGLYVPVGVGLGLVLLCAVLALGGLAAVAGSLNLPPQLWGPMVETALPWCLAGMVAYLATAATLADPALHRRLVIALAGLAFVTLLTRTTIFAGMSGSLGWYVLACLPWLLPLEAAAQRTKESS</sequence>
<name>A0ABW2L1G9_9PROT</name>
<feature type="transmembrane region" description="Helical" evidence="1">
    <location>
        <begin position="145"/>
        <end position="165"/>
    </location>
</feature>
<feature type="transmembrane region" description="Helical" evidence="1">
    <location>
        <begin position="17"/>
        <end position="36"/>
    </location>
</feature>
<evidence type="ECO:0000313" key="3">
    <source>
        <dbReference type="Proteomes" id="UP001596456"/>
    </source>
</evidence>
<accession>A0ABW2L1G9</accession>
<gene>
    <name evidence="2" type="ORF">ACFQPS_18270</name>
</gene>
<feature type="transmembrane region" description="Helical" evidence="1">
    <location>
        <begin position="100"/>
        <end position="125"/>
    </location>
</feature>
<keyword evidence="1" id="KW-1133">Transmembrane helix</keyword>
<protein>
    <submittedName>
        <fullName evidence="2">Uncharacterized protein</fullName>
    </submittedName>
</protein>
<feature type="transmembrane region" description="Helical" evidence="1">
    <location>
        <begin position="62"/>
        <end position="80"/>
    </location>
</feature>
<comment type="caution">
    <text evidence="2">The sequence shown here is derived from an EMBL/GenBank/DDBJ whole genome shotgun (WGS) entry which is preliminary data.</text>
</comment>
<evidence type="ECO:0000256" key="1">
    <source>
        <dbReference type="SAM" id="Phobius"/>
    </source>
</evidence>